<dbReference type="Pfam" id="PF00651">
    <property type="entry name" value="BTB"/>
    <property type="match status" value="1"/>
</dbReference>
<sequence length="608" mass="69112">MTNLRTFGLFQSQLLWVKSIDSYPHFSQPMKDSGSRLNSVCMNQDMFSVATTGNGILSWVYQRGVIKPIPVSFLEQFVSVKCGYCHFLALTRSGNVYSFATDDFGYKFGQLGIDDSMKFGPKKFQNLKTPTRIKYFGSPPDYNKESEEQSKSKITSFGPAKEIACGPYVSMVLLEDQSLYTFGRNCPGDLYVKDFTHGVLGQGNNQKAWGYVPVKIADNVKRVWGGFGFHSFYLENFGSVYGWGCGESGRLGTGNVDSHASPVLISSLNSYKVKDMAINAQGSFALTTDGTLLSTGKRYWNGRKTLISSFTPIPFFQKKKIPIRLISGGLTYIVLLDEFNSFWIFGIKETVPRFGKTKGRYVKCPYNLKAMDKVSSIIACPQFCCLALMQQDVISRDFSMLYEQQNSLLESEIHGIRFHRGVFECRARRKLDNDMLSVLANFSKSHVQQLLQWMYSDFCGNEKLLFEICAKIGIKEPSSRSLSQDLKLVWKNEDSKDFSIIVEEDESEDPEEFRVHKFVLQARSGMFRDLFLNVGNETKSVKDYKNISCETMDFLLKFFYTNELTLTADDDPELIVEELGDAIEYYQLSESSELKDFLSNLIKQNDIY</sequence>
<dbReference type="InterPro" id="IPR009091">
    <property type="entry name" value="RCC1/BLIP-II"/>
</dbReference>
<gene>
    <name evidence="4" type="ORF">M0812_29783</name>
</gene>
<dbReference type="Pfam" id="PF13540">
    <property type="entry name" value="RCC1_2"/>
    <property type="match status" value="1"/>
</dbReference>
<evidence type="ECO:0000313" key="5">
    <source>
        <dbReference type="Proteomes" id="UP001146793"/>
    </source>
</evidence>
<dbReference type="InterPro" id="IPR000210">
    <property type="entry name" value="BTB/POZ_dom"/>
</dbReference>
<evidence type="ECO:0000313" key="4">
    <source>
        <dbReference type="EMBL" id="KAJ3424150.1"/>
    </source>
</evidence>
<dbReference type="SUPFAM" id="SSF50985">
    <property type="entry name" value="RCC1/BLIP-II"/>
    <property type="match status" value="2"/>
</dbReference>
<name>A0AAV7Y7L3_9EUKA</name>
<proteinExistence type="predicted"/>
<dbReference type="InterPro" id="IPR051210">
    <property type="entry name" value="Ub_ligase/GEF_domain"/>
</dbReference>
<dbReference type="Gene3D" id="3.30.710.10">
    <property type="entry name" value="Potassium Channel Kv1.1, Chain A"/>
    <property type="match status" value="1"/>
</dbReference>
<feature type="repeat" description="RCC1" evidence="2">
    <location>
        <begin position="238"/>
        <end position="289"/>
    </location>
</feature>
<dbReference type="SUPFAM" id="SSF54695">
    <property type="entry name" value="POZ domain"/>
    <property type="match status" value="1"/>
</dbReference>
<organism evidence="4 5">
    <name type="scientific">Anaeramoeba flamelloides</name>
    <dbReference type="NCBI Taxonomy" id="1746091"/>
    <lineage>
        <taxon>Eukaryota</taxon>
        <taxon>Metamonada</taxon>
        <taxon>Anaeramoebidae</taxon>
        <taxon>Anaeramoeba</taxon>
    </lineage>
</organism>
<dbReference type="CDD" id="cd18186">
    <property type="entry name" value="BTB_POZ_ZBTB_KLHL-like"/>
    <property type="match status" value="1"/>
</dbReference>
<protein>
    <submittedName>
        <fullName evidence="4">Claret isoform a</fullName>
    </submittedName>
</protein>
<evidence type="ECO:0000259" key="3">
    <source>
        <dbReference type="PROSITE" id="PS50097"/>
    </source>
</evidence>
<keyword evidence="1" id="KW-0677">Repeat</keyword>
<dbReference type="Proteomes" id="UP001146793">
    <property type="component" value="Unassembled WGS sequence"/>
</dbReference>
<dbReference type="PROSITE" id="PS50097">
    <property type="entry name" value="BTB"/>
    <property type="match status" value="1"/>
</dbReference>
<dbReference type="AlphaFoldDB" id="A0AAV7Y7L3"/>
<dbReference type="Pfam" id="PF00415">
    <property type="entry name" value="RCC1"/>
    <property type="match status" value="1"/>
</dbReference>
<dbReference type="EMBL" id="JANTQA010000075">
    <property type="protein sequence ID" value="KAJ3424150.1"/>
    <property type="molecule type" value="Genomic_DNA"/>
</dbReference>
<dbReference type="InterPro" id="IPR000408">
    <property type="entry name" value="Reg_chr_condens"/>
</dbReference>
<evidence type="ECO:0000256" key="2">
    <source>
        <dbReference type="PROSITE-ProRule" id="PRU00235"/>
    </source>
</evidence>
<dbReference type="PANTHER" id="PTHR22870:SF408">
    <property type="entry name" value="OS09G0560450 PROTEIN"/>
    <property type="match status" value="1"/>
</dbReference>
<dbReference type="Gene3D" id="2.130.10.30">
    <property type="entry name" value="Regulator of chromosome condensation 1/beta-lactamase-inhibitor protein II"/>
    <property type="match status" value="1"/>
</dbReference>
<evidence type="ECO:0000256" key="1">
    <source>
        <dbReference type="ARBA" id="ARBA00022737"/>
    </source>
</evidence>
<accession>A0AAV7Y7L3</accession>
<reference evidence="4" key="1">
    <citation type="submission" date="2022-08" db="EMBL/GenBank/DDBJ databases">
        <title>Novel sulphate-reducing endosymbionts in the free-living metamonad Anaeramoeba.</title>
        <authorList>
            <person name="Jerlstrom-Hultqvist J."/>
            <person name="Cepicka I."/>
            <person name="Gallot-Lavallee L."/>
            <person name="Salas-Leiva D."/>
            <person name="Curtis B.A."/>
            <person name="Zahonova K."/>
            <person name="Pipaliya S."/>
            <person name="Dacks J."/>
            <person name="Roger A.J."/>
        </authorList>
    </citation>
    <scope>NUCLEOTIDE SEQUENCE</scope>
    <source>
        <strain evidence="4">Busselton2</strain>
    </source>
</reference>
<dbReference type="PANTHER" id="PTHR22870">
    <property type="entry name" value="REGULATOR OF CHROMOSOME CONDENSATION"/>
    <property type="match status" value="1"/>
</dbReference>
<dbReference type="PROSITE" id="PS50012">
    <property type="entry name" value="RCC1_3"/>
    <property type="match status" value="1"/>
</dbReference>
<feature type="domain" description="BTB" evidence="3">
    <location>
        <begin position="496"/>
        <end position="568"/>
    </location>
</feature>
<dbReference type="SMART" id="SM00225">
    <property type="entry name" value="BTB"/>
    <property type="match status" value="1"/>
</dbReference>
<comment type="caution">
    <text evidence="4">The sequence shown here is derived from an EMBL/GenBank/DDBJ whole genome shotgun (WGS) entry which is preliminary data.</text>
</comment>
<dbReference type="InterPro" id="IPR011333">
    <property type="entry name" value="SKP1/BTB/POZ_sf"/>
</dbReference>